<dbReference type="AlphaFoldDB" id="A0A117NIE1"/>
<proteinExistence type="predicted"/>
<accession>A0A117NIE1</accession>
<sequence>MFLGMTLNIGLSSFLKTLSLDRALLQLNLTLTFFLNLITPLVDSSTLALSSLLL</sequence>
<reference evidence="1" key="1">
    <citation type="journal article" date="2015" name="Genome Biol. Evol.">
        <title>Organellar Genomes of White Spruce (Picea glauca): Assembly and Annotation.</title>
        <authorList>
            <person name="Jackman S.D."/>
            <person name="Warren R.L."/>
            <person name="Gibb E.A."/>
            <person name="Vandervalk B.P."/>
            <person name="Mohamadi H."/>
            <person name="Chu J."/>
            <person name="Raymond A."/>
            <person name="Pleasance S."/>
            <person name="Coope R."/>
            <person name="Wildung M.R."/>
            <person name="Ritland C.E."/>
            <person name="Bousquet J."/>
            <person name="Jones S.J."/>
            <person name="Bohlmann J."/>
            <person name="Birol I."/>
        </authorList>
    </citation>
    <scope>NUCLEOTIDE SEQUENCE [LARGE SCALE GENOMIC DNA]</scope>
    <source>
        <tissue evidence="1">Flushing bud</tissue>
    </source>
</reference>
<geneLocation type="mitochondrion" evidence="1"/>
<dbReference type="EMBL" id="LKAM01000002">
    <property type="protein sequence ID" value="KUM49806.1"/>
    <property type="molecule type" value="Genomic_DNA"/>
</dbReference>
<comment type="caution">
    <text evidence="1">The sequence shown here is derived from an EMBL/GenBank/DDBJ whole genome shotgun (WGS) entry which is preliminary data.</text>
</comment>
<gene>
    <name evidence="1" type="ORF">ABT39_MTgene3033</name>
</gene>
<evidence type="ECO:0000313" key="1">
    <source>
        <dbReference type="EMBL" id="KUM49806.1"/>
    </source>
</evidence>
<protein>
    <submittedName>
        <fullName evidence="1">Uncharacterized protein</fullName>
    </submittedName>
</protein>
<name>A0A117NIE1_PICGL</name>
<organism evidence="1">
    <name type="scientific">Picea glauca</name>
    <name type="common">White spruce</name>
    <name type="synonym">Pinus glauca</name>
    <dbReference type="NCBI Taxonomy" id="3330"/>
    <lineage>
        <taxon>Eukaryota</taxon>
        <taxon>Viridiplantae</taxon>
        <taxon>Streptophyta</taxon>
        <taxon>Embryophyta</taxon>
        <taxon>Tracheophyta</taxon>
        <taxon>Spermatophyta</taxon>
        <taxon>Pinopsida</taxon>
        <taxon>Pinidae</taxon>
        <taxon>Conifers I</taxon>
        <taxon>Pinales</taxon>
        <taxon>Pinaceae</taxon>
        <taxon>Picea</taxon>
    </lineage>
</organism>
<keyword evidence="1" id="KW-0496">Mitochondrion</keyword>